<evidence type="ECO:0000256" key="1">
    <source>
        <dbReference type="ARBA" id="ARBA00006754"/>
    </source>
</evidence>
<feature type="domain" description="RsbT co-antagonist protein RsbRD N-terminal" evidence="4">
    <location>
        <begin position="17"/>
        <end position="162"/>
    </location>
</feature>
<dbReference type="KEGG" id="mne:D174_13875"/>
<dbReference type="Proteomes" id="UP000018763">
    <property type="component" value="Chromosome"/>
</dbReference>
<dbReference type="PANTHER" id="PTHR33744:SF1">
    <property type="entry name" value="DNA-BINDING TRANSCRIPTIONAL ACTIVATOR ADER"/>
    <property type="match status" value="1"/>
</dbReference>
<feature type="domain" description="PucR C-terminal helix-turn-helix" evidence="3">
    <location>
        <begin position="339"/>
        <end position="395"/>
    </location>
</feature>
<dbReference type="AlphaFoldDB" id="V5XHM4"/>
<feature type="domain" description="CdaR GGDEF-like" evidence="5">
    <location>
        <begin position="175"/>
        <end position="288"/>
    </location>
</feature>
<keyword evidence="7" id="KW-1185">Reference proteome</keyword>
<dbReference type="InterPro" id="IPR041522">
    <property type="entry name" value="CdaR_GGDEF"/>
</dbReference>
<name>V5XHM4_MYCNE</name>
<dbReference type="InterPro" id="IPR025736">
    <property type="entry name" value="PucR_C-HTH_dom"/>
</dbReference>
<dbReference type="Gene3D" id="1.10.10.2840">
    <property type="entry name" value="PucR C-terminal helix-turn-helix domain"/>
    <property type="match status" value="1"/>
</dbReference>
<reference evidence="6 7" key="1">
    <citation type="journal article" date="2014" name="Genome Announc.">
        <title>Complete Genome Sequence of Sterol-Transforming Mycobacterium neoaurum Strain VKM Ac-1815D.</title>
        <authorList>
            <person name="Shtratnikova V.Y."/>
            <person name="Bragin E.Y."/>
            <person name="Dovbnya D.V."/>
            <person name="Pekov Y.A."/>
            <person name="Schelkunov M.I."/>
            <person name="Strizhov N."/>
            <person name="Ivashina T.V."/>
            <person name="Ashapkin V.V."/>
            <person name="Donova M.V."/>
        </authorList>
    </citation>
    <scope>NUCLEOTIDE SEQUENCE [LARGE SCALE GENOMIC DNA]</scope>
    <source>
        <strain evidence="6 7">VKM Ac-1815D</strain>
    </source>
</reference>
<evidence type="ECO:0000259" key="5">
    <source>
        <dbReference type="Pfam" id="PF17853"/>
    </source>
</evidence>
<dbReference type="Pfam" id="PF14361">
    <property type="entry name" value="RsbRD_N"/>
    <property type="match status" value="1"/>
</dbReference>
<dbReference type="EMBL" id="CP006936">
    <property type="protein sequence ID" value="AHC27940.1"/>
    <property type="molecule type" value="Genomic_DNA"/>
</dbReference>
<dbReference type="InterPro" id="IPR013324">
    <property type="entry name" value="RNA_pol_sigma_r3/r4-like"/>
</dbReference>
<comment type="similarity">
    <text evidence="1">Belongs to the CdaR family.</text>
</comment>
<evidence type="ECO:0000259" key="3">
    <source>
        <dbReference type="Pfam" id="PF13556"/>
    </source>
</evidence>
<dbReference type="InterPro" id="IPR042070">
    <property type="entry name" value="PucR_C-HTH_sf"/>
</dbReference>
<evidence type="ECO:0000259" key="4">
    <source>
        <dbReference type="Pfam" id="PF14361"/>
    </source>
</evidence>
<protein>
    <recommendedName>
        <fullName evidence="8">PucR family transcriptional regulator</fullName>
    </recommendedName>
</protein>
<dbReference type="eggNOG" id="COG2508">
    <property type="taxonomic scope" value="Bacteria"/>
</dbReference>
<dbReference type="Pfam" id="PF17853">
    <property type="entry name" value="GGDEF_2"/>
    <property type="match status" value="1"/>
</dbReference>
<dbReference type="InterPro" id="IPR025751">
    <property type="entry name" value="RsbRD_N_dom"/>
</dbReference>
<feature type="region of interest" description="Disordered" evidence="2">
    <location>
        <begin position="404"/>
        <end position="423"/>
    </location>
</feature>
<gene>
    <name evidence="6" type="ORF">D174_13875</name>
</gene>
<proteinExistence type="inferred from homology"/>
<dbReference type="HOGENOM" id="CLU_051160_1_0_11"/>
<dbReference type="PANTHER" id="PTHR33744">
    <property type="entry name" value="CARBOHYDRATE DIACID REGULATOR"/>
    <property type="match status" value="1"/>
</dbReference>
<dbReference type="InterPro" id="IPR051448">
    <property type="entry name" value="CdaR-like_regulators"/>
</dbReference>
<dbReference type="SMR" id="V5XHM4"/>
<evidence type="ECO:0000256" key="2">
    <source>
        <dbReference type="SAM" id="MobiDB-lite"/>
    </source>
</evidence>
<organism evidence="6 7">
    <name type="scientific">Mycolicibacterium neoaurum VKM Ac-1815D</name>
    <dbReference type="NCBI Taxonomy" id="700508"/>
    <lineage>
        <taxon>Bacteria</taxon>
        <taxon>Bacillati</taxon>
        <taxon>Actinomycetota</taxon>
        <taxon>Actinomycetes</taxon>
        <taxon>Mycobacteriales</taxon>
        <taxon>Mycobacteriaceae</taxon>
        <taxon>Mycolicibacterium</taxon>
    </lineage>
</organism>
<feature type="compositionally biased region" description="Basic and acidic residues" evidence="2">
    <location>
        <begin position="413"/>
        <end position="423"/>
    </location>
</feature>
<dbReference type="SUPFAM" id="SSF88659">
    <property type="entry name" value="Sigma3 and sigma4 domains of RNA polymerase sigma factors"/>
    <property type="match status" value="1"/>
</dbReference>
<dbReference type="GeneID" id="43450572"/>
<evidence type="ECO:0008006" key="8">
    <source>
        <dbReference type="Google" id="ProtNLM"/>
    </source>
</evidence>
<evidence type="ECO:0000313" key="7">
    <source>
        <dbReference type="Proteomes" id="UP000018763"/>
    </source>
</evidence>
<dbReference type="Pfam" id="PF13556">
    <property type="entry name" value="HTH_30"/>
    <property type="match status" value="1"/>
</dbReference>
<accession>V5XHM4</accession>
<sequence length="423" mass="45905">MTPDDAAAVAAKIDVNDLAERIGLRAVEVIADLHNAQDKDLEQLTVEAALSNVHAVLRGFAGAEDPAFVQPPELTLSWVATMAQRGISVAAIPRCYVIGMGLCDAALRKAVHGLAASEDVKWNLTNAALNYLYEYCEKITGDLVDHYQRERELWVRGADSVRAELVLAILAGRPVDLHATSAALGYNLDRPHMGLMVWADPRNPDKPPLQALKRTAAQLAHQLKGMELLVVPAGSAMVWAWTSGPALADELAGELTIDGPLLASIGGPSPGVDGFARSHRHAKEARRMAGVFAHAAGTVTHHRQVALAALLTHDLSASREFVEDELGELSSDTERNRRLRATLVVYFHENMSWSRTAERLGVHQNTVMYRVQQAKELLSCSLSERRLELEAALRLAEVSANLSPGGLAGSGQPERDVCQDDWK</sequence>
<dbReference type="RefSeq" id="WP_019512086.1">
    <property type="nucleotide sequence ID" value="NC_023036.2"/>
</dbReference>
<evidence type="ECO:0000313" key="6">
    <source>
        <dbReference type="EMBL" id="AHC27940.1"/>
    </source>
</evidence>